<dbReference type="PATRIC" id="fig|1308866.3.peg.2140"/>
<comment type="caution">
    <text evidence="2">The sequence shown here is derived from an EMBL/GenBank/DDBJ whole genome shotgun (WGS) entry which is preliminary data.</text>
</comment>
<feature type="transmembrane region" description="Helical" evidence="1">
    <location>
        <begin position="129"/>
        <end position="160"/>
    </location>
</feature>
<proteinExistence type="predicted"/>
<feature type="transmembrane region" description="Helical" evidence="1">
    <location>
        <begin position="257"/>
        <end position="275"/>
    </location>
</feature>
<feature type="transmembrane region" description="Helical" evidence="1">
    <location>
        <begin position="27"/>
        <end position="48"/>
    </location>
</feature>
<evidence type="ECO:0000313" key="2">
    <source>
        <dbReference type="EMBL" id="ENH96446.1"/>
    </source>
</evidence>
<dbReference type="PANTHER" id="PTHR33133">
    <property type="entry name" value="OS08G0107100 PROTEIN-RELATED"/>
    <property type="match status" value="1"/>
</dbReference>
<feature type="transmembrane region" description="Helical" evidence="1">
    <location>
        <begin position="166"/>
        <end position="199"/>
    </location>
</feature>
<sequence length="300" mass="33562">MKTTQPLDFGEILDQTFRITKNHFGRLFMIAFLLMFPVYVIQAVASYIGGRSIIMSADPSDSLINQITQNIDSLGAATSQQNINVIISSLLSIIVIPIVVGATVYAVKHAREGEPFTVKGMIKKALPRYWPMFFSLLLVSLILTGILIVYMLLIVGVILGNPTNPLAGVFFAFFFGIGLIFGLGLLFTRWSMFLPAVLFEKVAPGFTKSWRLTKKQTWKFFGLFIILALITYFISSILTIPIVFLGNSVLSNFLSNLLTMITNIILTVGFAVMFFDARLRQEATDLQEMINQYDTKEQPN</sequence>
<keyword evidence="1" id="KW-1133">Transmembrane helix</keyword>
<feature type="transmembrane region" description="Helical" evidence="1">
    <location>
        <begin position="220"/>
        <end position="245"/>
    </location>
</feature>
<reference evidence="2 3" key="1">
    <citation type="submission" date="2013-03" db="EMBL/GenBank/DDBJ databases">
        <title>Draft genome sequence of Gracibacillus halophilus YIM-C55.5, a moderately halophilic and thermophilic organism from the Xiaochaidamu salt lake.</title>
        <authorList>
            <person name="Sugumar T."/>
            <person name="Polireddy D.R."/>
            <person name="Antony A."/>
            <person name="Madhava Y.R."/>
            <person name="Sivakumar N."/>
        </authorList>
    </citation>
    <scope>NUCLEOTIDE SEQUENCE [LARGE SCALE GENOMIC DNA]</scope>
    <source>
        <strain evidence="2 3">YIM-C55.5</strain>
    </source>
</reference>
<protein>
    <recommendedName>
        <fullName evidence="4">Glycerophosphoryl diester phosphodiesterase membrane domain-containing protein</fullName>
    </recommendedName>
</protein>
<dbReference type="AlphaFoldDB" id="N4WTG9"/>
<keyword evidence="3" id="KW-1185">Reference proteome</keyword>
<dbReference type="STRING" id="1308866.J416_10551"/>
<organism evidence="2 3">
    <name type="scientific">Gracilibacillus halophilus YIM-C55.5</name>
    <dbReference type="NCBI Taxonomy" id="1308866"/>
    <lineage>
        <taxon>Bacteria</taxon>
        <taxon>Bacillati</taxon>
        <taxon>Bacillota</taxon>
        <taxon>Bacilli</taxon>
        <taxon>Bacillales</taxon>
        <taxon>Bacillaceae</taxon>
        <taxon>Gracilibacillus</taxon>
    </lineage>
</organism>
<evidence type="ECO:0000313" key="3">
    <source>
        <dbReference type="Proteomes" id="UP000012283"/>
    </source>
</evidence>
<dbReference type="OrthoDB" id="2375893at2"/>
<dbReference type="Proteomes" id="UP000012283">
    <property type="component" value="Unassembled WGS sequence"/>
</dbReference>
<keyword evidence="1" id="KW-0812">Transmembrane</keyword>
<feature type="transmembrane region" description="Helical" evidence="1">
    <location>
        <begin position="83"/>
        <end position="108"/>
    </location>
</feature>
<evidence type="ECO:0000256" key="1">
    <source>
        <dbReference type="SAM" id="Phobius"/>
    </source>
</evidence>
<accession>N4WTG9</accession>
<dbReference type="eggNOG" id="ENOG502ZS1Z">
    <property type="taxonomic scope" value="Bacteria"/>
</dbReference>
<dbReference type="EMBL" id="APML01000042">
    <property type="protein sequence ID" value="ENH96446.1"/>
    <property type="molecule type" value="Genomic_DNA"/>
</dbReference>
<dbReference type="RefSeq" id="WP_003470068.1">
    <property type="nucleotide sequence ID" value="NZ_APML01000042.1"/>
</dbReference>
<dbReference type="PANTHER" id="PTHR33133:SF1">
    <property type="entry name" value="EXPRESSED PROTEIN-RELATED"/>
    <property type="match status" value="1"/>
</dbReference>
<gene>
    <name evidence="2" type="ORF">J416_10551</name>
</gene>
<keyword evidence="1" id="KW-0472">Membrane</keyword>
<evidence type="ECO:0008006" key="4">
    <source>
        <dbReference type="Google" id="ProtNLM"/>
    </source>
</evidence>
<name>N4WTG9_9BACI</name>